<feature type="domain" description="Tyrosine-protein phosphatase" evidence="5">
    <location>
        <begin position="175"/>
        <end position="316"/>
    </location>
</feature>
<reference evidence="8" key="3">
    <citation type="submission" date="2016-03" db="UniProtKB">
        <authorList>
            <consortium name="EnsemblProtists"/>
        </authorList>
    </citation>
    <scope>IDENTIFICATION</scope>
</reference>
<dbReference type="PROSITE" id="PS50054">
    <property type="entry name" value="TYR_PHOSPHATASE_DUAL"/>
    <property type="match status" value="1"/>
</dbReference>
<proteinExistence type="inferred from homology"/>
<dbReference type="InterPro" id="IPR044506">
    <property type="entry name" value="CDC14_C"/>
</dbReference>
<dbReference type="Proteomes" id="UP000011087">
    <property type="component" value="Unassembled WGS sequence"/>
</dbReference>
<organism evidence="7">
    <name type="scientific">Guillardia theta (strain CCMP2712)</name>
    <name type="common">Cryptophyte</name>
    <dbReference type="NCBI Taxonomy" id="905079"/>
    <lineage>
        <taxon>Eukaryota</taxon>
        <taxon>Cryptophyceae</taxon>
        <taxon>Pyrenomonadales</taxon>
        <taxon>Geminigeraceae</taxon>
        <taxon>Guillardia</taxon>
    </lineage>
</organism>
<evidence type="ECO:0000256" key="3">
    <source>
        <dbReference type="ARBA" id="ARBA00022801"/>
    </source>
</evidence>
<dbReference type="EC" id="3.1.3.48" evidence="2"/>
<reference evidence="7 9" key="1">
    <citation type="journal article" date="2012" name="Nature">
        <title>Algal genomes reveal evolutionary mosaicism and the fate of nucleomorphs.</title>
        <authorList>
            <consortium name="DOE Joint Genome Institute"/>
            <person name="Curtis B.A."/>
            <person name="Tanifuji G."/>
            <person name="Burki F."/>
            <person name="Gruber A."/>
            <person name="Irimia M."/>
            <person name="Maruyama S."/>
            <person name="Arias M.C."/>
            <person name="Ball S.G."/>
            <person name="Gile G.H."/>
            <person name="Hirakawa Y."/>
            <person name="Hopkins J.F."/>
            <person name="Kuo A."/>
            <person name="Rensing S.A."/>
            <person name="Schmutz J."/>
            <person name="Symeonidi A."/>
            <person name="Elias M."/>
            <person name="Eveleigh R.J."/>
            <person name="Herman E.K."/>
            <person name="Klute M.J."/>
            <person name="Nakayama T."/>
            <person name="Obornik M."/>
            <person name="Reyes-Prieto A."/>
            <person name="Armbrust E.V."/>
            <person name="Aves S.J."/>
            <person name="Beiko R.G."/>
            <person name="Coutinho P."/>
            <person name="Dacks J.B."/>
            <person name="Durnford D.G."/>
            <person name="Fast N.M."/>
            <person name="Green B.R."/>
            <person name="Grisdale C.J."/>
            <person name="Hempel F."/>
            <person name="Henrissat B."/>
            <person name="Hoppner M.P."/>
            <person name="Ishida K."/>
            <person name="Kim E."/>
            <person name="Koreny L."/>
            <person name="Kroth P.G."/>
            <person name="Liu Y."/>
            <person name="Malik S.B."/>
            <person name="Maier U.G."/>
            <person name="McRose D."/>
            <person name="Mock T."/>
            <person name="Neilson J.A."/>
            <person name="Onodera N.T."/>
            <person name="Poole A.M."/>
            <person name="Pritham E.J."/>
            <person name="Richards T.A."/>
            <person name="Rocap G."/>
            <person name="Roy S.W."/>
            <person name="Sarai C."/>
            <person name="Schaack S."/>
            <person name="Shirato S."/>
            <person name="Slamovits C.H."/>
            <person name="Spencer D.F."/>
            <person name="Suzuki S."/>
            <person name="Worden A.Z."/>
            <person name="Zauner S."/>
            <person name="Barry K."/>
            <person name="Bell C."/>
            <person name="Bharti A.K."/>
            <person name="Crow J.A."/>
            <person name="Grimwood J."/>
            <person name="Kramer R."/>
            <person name="Lindquist E."/>
            <person name="Lucas S."/>
            <person name="Salamov A."/>
            <person name="McFadden G.I."/>
            <person name="Lane C.E."/>
            <person name="Keeling P.J."/>
            <person name="Gray M.W."/>
            <person name="Grigoriev I.V."/>
            <person name="Archibald J.M."/>
        </authorList>
    </citation>
    <scope>NUCLEOTIDE SEQUENCE</scope>
    <source>
        <strain evidence="7 9">CCMP2712</strain>
    </source>
</reference>
<gene>
    <name evidence="7" type="ORF">GUITHDRAFT_52246</name>
</gene>
<dbReference type="InterPro" id="IPR000387">
    <property type="entry name" value="Tyr_Pase_dom"/>
</dbReference>
<dbReference type="STRING" id="905079.L1J565"/>
<dbReference type="FunFam" id="3.90.190.10:FF:000006">
    <property type="entry name" value="Dual specificity protein phosphatase CDC14B"/>
    <property type="match status" value="1"/>
</dbReference>
<dbReference type="HOGENOM" id="CLU_017787_0_2_1"/>
<evidence type="ECO:0000259" key="5">
    <source>
        <dbReference type="PROSITE" id="PS50054"/>
    </source>
</evidence>
<accession>L1J565</accession>
<evidence type="ECO:0000313" key="9">
    <source>
        <dbReference type="Proteomes" id="UP000011087"/>
    </source>
</evidence>
<protein>
    <recommendedName>
        <fullName evidence="2">protein-tyrosine-phosphatase</fullName>
        <ecNumber evidence="2">3.1.3.48</ecNumber>
    </recommendedName>
</protein>
<dbReference type="GeneID" id="17300137"/>
<dbReference type="PROSITE" id="PS50056">
    <property type="entry name" value="TYR_PHOSPHATASE_2"/>
    <property type="match status" value="1"/>
</dbReference>
<dbReference type="CDD" id="cd14499">
    <property type="entry name" value="CDC14_C"/>
    <property type="match status" value="1"/>
</dbReference>
<dbReference type="OMA" id="WVSPKFI"/>
<dbReference type="OrthoDB" id="266663at2759"/>
<dbReference type="PANTHER" id="PTHR23339">
    <property type="entry name" value="TYROSINE SPECIFIC PROTEIN PHOSPHATASE AND DUAL SPECIFICITY PROTEIN PHOSPHATASE"/>
    <property type="match status" value="1"/>
</dbReference>
<dbReference type="GO" id="GO:0004725">
    <property type="term" value="F:protein tyrosine phosphatase activity"/>
    <property type="evidence" value="ECO:0007669"/>
    <property type="project" value="UniProtKB-EC"/>
</dbReference>
<dbReference type="EMBL" id="JH993010">
    <property type="protein sequence ID" value="EKX43467.1"/>
    <property type="molecule type" value="Genomic_DNA"/>
</dbReference>
<dbReference type="SUPFAM" id="SSF52799">
    <property type="entry name" value="(Phosphotyrosine protein) phosphatases II"/>
    <property type="match status" value="2"/>
</dbReference>
<feature type="non-terminal residue" evidence="7">
    <location>
        <position position="316"/>
    </location>
</feature>
<evidence type="ECO:0000256" key="1">
    <source>
        <dbReference type="ARBA" id="ARBA00007315"/>
    </source>
</evidence>
<comment type="similarity">
    <text evidence="1">Belongs to the protein-tyrosine phosphatase family. Non-receptor class CDC14 subfamily.</text>
</comment>
<keyword evidence="9" id="KW-1185">Reference proteome</keyword>
<dbReference type="InterPro" id="IPR016130">
    <property type="entry name" value="Tyr_Pase_AS"/>
</dbReference>
<dbReference type="eggNOG" id="KOG1720">
    <property type="taxonomic scope" value="Eukaryota"/>
</dbReference>
<reference evidence="9" key="2">
    <citation type="submission" date="2012-11" db="EMBL/GenBank/DDBJ databases">
        <authorList>
            <person name="Kuo A."/>
            <person name="Curtis B.A."/>
            <person name="Tanifuji G."/>
            <person name="Burki F."/>
            <person name="Gruber A."/>
            <person name="Irimia M."/>
            <person name="Maruyama S."/>
            <person name="Arias M.C."/>
            <person name="Ball S.G."/>
            <person name="Gile G.H."/>
            <person name="Hirakawa Y."/>
            <person name="Hopkins J.F."/>
            <person name="Rensing S.A."/>
            <person name="Schmutz J."/>
            <person name="Symeonidi A."/>
            <person name="Elias M."/>
            <person name="Eveleigh R.J."/>
            <person name="Herman E.K."/>
            <person name="Klute M.J."/>
            <person name="Nakayama T."/>
            <person name="Obornik M."/>
            <person name="Reyes-Prieto A."/>
            <person name="Armbrust E.V."/>
            <person name="Aves S.J."/>
            <person name="Beiko R.G."/>
            <person name="Coutinho P."/>
            <person name="Dacks J.B."/>
            <person name="Durnford D.G."/>
            <person name="Fast N.M."/>
            <person name="Green B.R."/>
            <person name="Grisdale C."/>
            <person name="Hempe F."/>
            <person name="Henrissat B."/>
            <person name="Hoppner M.P."/>
            <person name="Ishida K.-I."/>
            <person name="Kim E."/>
            <person name="Koreny L."/>
            <person name="Kroth P.G."/>
            <person name="Liu Y."/>
            <person name="Malik S.-B."/>
            <person name="Maier U.G."/>
            <person name="McRose D."/>
            <person name="Mock T."/>
            <person name="Neilson J.A."/>
            <person name="Onodera N.T."/>
            <person name="Poole A.M."/>
            <person name="Pritham E.J."/>
            <person name="Richards T.A."/>
            <person name="Rocap G."/>
            <person name="Roy S.W."/>
            <person name="Sarai C."/>
            <person name="Schaack S."/>
            <person name="Shirato S."/>
            <person name="Slamovits C.H."/>
            <person name="Spencer D.F."/>
            <person name="Suzuki S."/>
            <person name="Worden A.Z."/>
            <person name="Zauner S."/>
            <person name="Barry K."/>
            <person name="Bell C."/>
            <person name="Bharti A.K."/>
            <person name="Crow J.A."/>
            <person name="Grimwood J."/>
            <person name="Kramer R."/>
            <person name="Lindquist E."/>
            <person name="Lucas S."/>
            <person name="Salamov A."/>
            <person name="McFadden G.I."/>
            <person name="Lane C.E."/>
            <person name="Keeling P.J."/>
            <person name="Gray M.W."/>
            <person name="Grigoriev I.V."/>
            <person name="Archibald J.M."/>
        </authorList>
    </citation>
    <scope>NUCLEOTIDE SEQUENCE</scope>
    <source>
        <strain evidence="9">CCMP2712</strain>
    </source>
</reference>
<feature type="non-terminal residue" evidence="7">
    <location>
        <position position="1"/>
    </location>
</feature>
<keyword evidence="3" id="KW-0378">Hydrolase</keyword>
<dbReference type="EnsemblProtists" id="EKX43467">
    <property type="protein sequence ID" value="EKX43467"/>
    <property type="gene ID" value="GUITHDRAFT_52246"/>
</dbReference>
<dbReference type="InterPro" id="IPR029021">
    <property type="entry name" value="Prot-tyrosine_phosphatase-like"/>
</dbReference>
<dbReference type="KEGG" id="gtt:GUITHDRAFT_52246"/>
<keyword evidence="4" id="KW-0904">Protein phosphatase</keyword>
<evidence type="ECO:0000256" key="4">
    <source>
        <dbReference type="ARBA" id="ARBA00022912"/>
    </source>
</evidence>
<dbReference type="Pfam" id="PF14671">
    <property type="entry name" value="DSPn"/>
    <property type="match status" value="1"/>
</dbReference>
<dbReference type="AlphaFoldDB" id="L1J565"/>
<evidence type="ECO:0000313" key="7">
    <source>
        <dbReference type="EMBL" id="EKX43467.1"/>
    </source>
</evidence>
<dbReference type="PROSITE" id="PS00383">
    <property type="entry name" value="TYR_PHOSPHATASE_1"/>
    <property type="match status" value="1"/>
</dbReference>
<dbReference type="Pfam" id="PF22785">
    <property type="entry name" value="Tc-R-P"/>
    <property type="match status" value="1"/>
</dbReference>
<dbReference type="InterPro" id="IPR050561">
    <property type="entry name" value="PTP"/>
</dbReference>
<dbReference type="CDD" id="cd17657">
    <property type="entry name" value="CDC14_N"/>
    <property type="match status" value="1"/>
</dbReference>
<dbReference type="PaxDb" id="55529-EKX43467"/>
<evidence type="ECO:0000256" key="2">
    <source>
        <dbReference type="ARBA" id="ARBA00013064"/>
    </source>
</evidence>
<evidence type="ECO:0000313" key="8">
    <source>
        <dbReference type="EnsemblProtists" id="EKX43467"/>
    </source>
</evidence>
<feature type="domain" description="Tyrosine specific protein phosphatases" evidence="6">
    <location>
        <begin position="246"/>
        <end position="308"/>
    </location>
</feature>
<dbReference type="RefSeq" id="XP_005830447.1">
    <property type="nucleotide sequence ID" value="XM_005830390.1"/>
</dbReference>
<dbReference type="SMART" id="SM00195">
    <property type="entry name" value="DSPc"/>
    <property type="match status" value="1"/>
</dbReference>
<evidence type="ECO:0000259" key="6">
    <source>
        <dbReference type="PROSITE" id="PS50056"/>
    </source>
</evidence>
<dbReference type="Gene3D" id="3.90.190.10">
    <property type="entry name" value="Protein tyrosine phosphatase superfamily"/>
    <property type="match status" value="2"/>
</dbReference>
<dbReference type="InterPro" id="IPR029260">
    <property type="entry name" value="DSPn"/>
</dbReference>
<dbReference type="InterPro" id="IPR020422">
    <property type="entry name" value="TYR_PHOSPHATASE_DUAL_dom"/>
</dbReference>
<name>L1J565_GUITC</name>
<sequence length="316" mass="36285">DRLYFMTTQAPVTAKHGQYFFTMDGVMSYMPFCADFGPFNLGMTKHFLDTFEDMLRRAEMKSLKLVYYTSTNPCDVSNAIYLLGTFLILQLGVSPQDAWFPFSQISSKAIRLYRDATWVPSTYDLHITDCWAGLLKAVKTGLFNYKTFDKDEYFYYDNPDNGDMHEVLKGKFFAFKGPSGRRKYLGSGRYTLLPSDYFDVFRSKNIKTVVRLNNKEYDRNVFVQSGFQHHDLFFTDCTTPSDTIVDKFLRIAEGAEGSLAVHCLAGLGRTGTLIALYMMKHLQFTANEAMAWLRIVRPGSVIGPQQQYLQDQQARM</sequence>